<dbReference type="SUPFAM" id="SSF53383">
    <property type="entry name" value="PLP-dependent transferases"/>
    <property type="match status" value="1"/>
</dbReference>
<dbReference type="Gene3D" id="3.90.1150.10">
    <property type="entry name" value="Aspartate Aminotransferase, domain 1"/>
    <property type="match status" value="1"/>
</dbReference>
<dbReference type="AlphaFoldDB" id="B1HXE3"/>
<dbReference type="PANTHER" id="PTHR43525">
    <property type="entry name" value="PROTEIN MALY"/>
    <property type="match status" value="1"/>
</dbReference>
<sequence>MWVADMDFAAPTAVSKALQEHAERTVLGYSFMSEEAIQSIVDWQNTRHDGK</sequence>
<dbReference type="EMBL" id="CP000817">
    <property type="protein sequence ID" value="ACA38238.1"/>
    <property type="molecule type" value="Genomic_DNA"/>
</dbReference>
<gene>
    <name evidence="3" type="ordered locus">Bsph_0615</name>
</gene>
<dbReference type="InterPro" id="IPR015422">
    <property type="entry name" value="PyrdxlP-dep_Trfase_small"/>
</dbReference>
<keyword evidence="3" id="KW-0032">Aminotransferase</keyword>
<keyword evidence="3" id="KW-0808">Transferase</keyword>
<dbReference type="HOGENOM" id="CLU_3100496_0_0_9"/>
<organism evidence="3 4">
    <name type="scientific">Lysinibacillus sphaericus (strain C3-41)</name>
    <dbReference type="NCBI Taxonomy" id="444177"/>
    <lineage>
        <taxon>Bacteria</taxon>
        <taxon>Bacillati</taxon>
        <taxon>Bacillota</taxon>
        <taxon>Bacilli</taxon>
        <taxon>Bacillales</taxon>
        <taxon>Bacillaceae</taxon>
        <taxon>Lysinibacillus</taxon>
    </lineage>
</organism>
<evidence type="ECO:0000313" key="3">
    <source>
        <dbReference type="EMBL" id="ACA38238.1"/>
    </source>
</evidence>
<dbReference type="EnsemblBacteria" id="ACA38238">
    <property type="protein sequence ID" value="ACA38238"/>
    <property type="gene ID" value="Bsph_0615"/>
</dbReference>
<keyword evidence="2" id="KW-0663">Pyridoxal phosphate</keyword>
<dbReference type="InterPro" id="IPR051798">
    <property type="entry name" value="Class-II_PLP-Dep_Aminotrans"/>
</dbReference>
<comment type="cofactor">
    <cofactor evidence="1">
        <name>pyridoxal 5'-phosphate</name>
        <dbReference type="ChEBI" id="CHEBI:597326"/>
    </cofactor>
</comment>
<evidence type="ECO:0000256" key="2">
    <source>
        <dbReference type="ARBA" id="ARBA00022898"/>
    </source>
</evidence>
<dbReference type="Proteomes" id="UP000002164">
    <property type="component" value="Chromosome"/>
</dbReference>
<accession>B1HXE3</accession>
<protein>
    <submittedName>
        <fullName evidence="3">Putative Aminotransferase</fullName>
    </submittedName>
</protein>
<dbReference type="KEGG" id="lsp:Bsph_0615"/>
<reference evidence="3 4" key="1">
    <citation type="journal article" date="2008" name="J. Bacteriol.">
        <title>Complete genome sequence of the mosquitocidal bacterium Bacillus sphaericus C3-41 and comparison with those of closely related Bacillus species.</title>
        <authorList>
            <person name="Hu X."/>
            <person name="Fan W."/>
            <person name="Han B."/>
            <person name="Liu H."/>
            <person name="Zheng D."/>
            <person name="Li Q."/>
            <person name="Dong W."/>
            <person name="Yan J."/>
            <person name="Gao M."/>
            <person name="Berry C."/>
            <person name="Yuan Z."/>
        </authorList>
    </citation>
    <scope>NUCLEOTIDE SEQUENCE [LARGE SCALE GENOMIC DNA]</scope>
    <source>
        <strain evidence="3 4">C3-41</strain>
    </source>
</reference>
<dbReference type="PANTHER" id="PTHR43525:SF1">
    <property type="entry name" value="PROTEIN MALY"/>
    <property type="match status" value="1"/>
</dbReference>
<evidence type="ECO:0000313" key="4">
    <source>
        <dbReference type="Proteomes" id="UP000002164"/>
    </source>
</evidence>
<dbReference type="InterPro" id="IPR015424">
    <property type="entry name" value="PyrdxlP-dep_Trfase"/>
</dbReference>
<evidence type="ECO:0000256" key="1">
    <source>
        <dbReference type="ARBA" id="ARBA00001933"/>
    </source>
</evidence>
<name>B1HXE3_LYSSC</name>
<dbReference type="GO" id="GO:0008483">
    <property type="term" value="F:transaminase activity"/>
    <property type="evidence" value="ECO:0007669"/>
    <property type="project" value="UniProtKB-KW"/>
</dbReference>
<proteinExistence type="predicted"/>